<sequence>MRARRALLVVTVLTVLTSCGVTVQRQPQTLDPSSVPYGLLEPRTRPSVAPASPSPRAAALPVYFVDGDALTELPSRVPDGSTLDRVRAVLHALSAGPGSSERARGISTAIPDRLRLGVSSLRGGTATVALSGDPRDPSAEESTLAVGQIVLSVTSVVGVDRVRLSRGGQAIDAPLVDGSLTSAPLTAADYDALRQSAASGKGR</sequence>
<evidence type="ECO:0000313" key="3">
    <source>
        <dbReference type="EMBL" id="MBE1604104.1"/>
    </source>
</evidence>
<feature type="domain" description="GerMN" evidence="2">
    <location>
        <begin position="86"/>
        <end position="175"/>
    </location>
</feature>
<organism evidence="3 4">
    <name type="scientific">Actinopolymorpha pittospori</name>
    <dbReference type="NCBI Taxonomy" id="648752"/>
    <lineage>
        <taxon>Bacteria</taxon>
        <taxon>Bacillati</taxon>
        <taxon>Actinomycetota</taxon>
        <taxon>Actinomycetes</taxon>
        <taxon>Propionibacteriales</taxon>
        <taxon>Actinopolymorphaceae</taxon>
        <taxon>Actinopolymorpha</taxon>
    </lineage>
</organism>
<dbReference type="Pfam" id="PF10646">
    <property type="entry name" value="Germane"/>
    <property type="match status" value="1"/>
</dbReference>
<name>A0A927MP45_9ACTN</name>
<dbReference type="RefSeq" id="WP_192748736.1">
    <property type="nucleotide sequence ID" value="NZ_BAABJL010000072.1"/>
</dbReference>
<feature type="chain" id="PRO_5038468915" description="GerMN domain-containing protein" evidence="1">
    <location>
        <begin position="24"/>
        <end position="203"/>
    </location>
</feature>
<evidence type="ECO:0000259" key="2">
    <source>
        <dbReference type="SMART" id="SM00909"/>
    </source>
</evidence>
<protein>
    <recommendedName>
        <fullName evidence="2">GerMN domain-containing protein</fullName>
    </recommendedName>
</protein>
<dbReference type="InterPro" id="IPR019606">
    <property type="entry name" value="GerMN"/>
</dbReference>
<evidence type="ECO:0000256" key="1">
    <source>
        <dbReference type="SAM" id="SignalP"/>
    </source>
</evidence>
<proteinExistence type="predicted"/>
<feature type="signal peptide" evidence="1">
    <location>
        <begin position="1"/>
        <end position="23"/>
    </location>
</feature>
<dbReference type="Proteomes" id="UP000638648">
    <property type="component" value="Unassembled WGS sequence"/>
</dbReference>
<evidence type="ECO:0000313" key="4">
    <source>
        <dbReference type="Proteomes" id="UP000638648"/>
    </source>
</evidence>
<gene>
    <name evidence="3" type="ORF">HEB94_000952</name>
</gene>
<dbReference type="EMBL" id="JADBEM010000001">
    <property type="protein sequence ID" value="MBE1604104.1"/>
    <property type="molecule type" value="Genomic_DNA"/>
</dbReference>
<accession>A0A927MP45</accession>
<comment type="caution">
    <text evidence="3">The sequence shown here is derived from an EMBL/GenBank/DDBJ whole genome shotgun (WGS) entry which is preliminary data.</text>
</comment>
<keyword evidence="1" id="KW-0732">Signal</keyword>
<reference evidence="3" key="1">
    <citation type="submission" date="2020-10" db="EMBL/GenBank/DDBJ databases">
        <title>Sequencing the genomes of 1000 actinobacteria strains.</title>
        <authorList>
            <person name="Klenk H.-P."/>
        </authorList>
    </citation>
    <scope>NUCLEOTIDE SEQUENCE</scope>
    <source>
        <strain evidence="3">DSM 45354</strain>
    </source>
</reference>
<dbReference type="AlphaFoldDB" id="A0A927MP45"/>
<keyword evidence="4" id="KW-1185">Reference proteome</keyword>
<dbReference type="PROSITE" id="PS51257">
    <property type="entry name" value="PROKAR_LIPOPROTEIN"/>
    <property type="match status" value="1"/>
</dbReference>
<dbReference type="SMART" id="SM00909">
    <property type="entry name" value="Germane"/>
    <property type="match status" value="1"/>
</dbReference>